<protein>
    <submittedName>
        <fullName evidence="2">CLUMA_CG013712, isoform A</fullName>
    </submittedName>
</protein>
<sequence length="69" mass="8328">MPSPPKKTEEKKLKNVHENFRRRHEAKRKREPYKLNKASKCVSSLHDIKLDTQQRLHDKHTKRTTEHTT</sequence>
<evidence type="ECO:0000313" key="3">
    <source>
        <dbReference type="Proteomes" id="UP000183832"/>
    </source>
</evidence>
<dbReference type="EMBL" id="CVRI01000054">
    <property type="protein sequence ID" value="CRL00449.1"/>
    <property type="molecule type" value="Genomic_DNA"/>
</dbReference>
<dbReference type="Proteomes" id="UP000183832">
    <property type="component" value="Unassembled WGS sequence"/>
</dbReference>
<organism evidence="2 3">
    <name type="scientific">Clunio marinus</name>
    <dbReference type="NCBI Taxonomy" id="568069"/>
    <lineage>
        <taxon>Eukaryota</taxon>
        <taxon>Metazoa</taxon>
        <taxon>Ecdysozoa</taxon>
        <taxon>Arthropoda</taxon>
        <taxon>Hexapoda</taxon>
        <taxon>Insecta</taxon>
        <taxon>Pterygota</taxon>
        <taxon>Neoptera</taxon>
        <taxon>Endopterygota</taxon>
        <taxon>Diptera</taxon>
        <taxon>Nematocera</taxon>
        <taxon>Chironomoidea</taxon>
        <taxon>Chironomidae</taxon>
        <taxon>Clunio</taxon>
    </lineage>
</organism>
<evidence type="ECO:0000313" key="2">
    <source>
        <dbReference type="EMBL" id="CRL00449.1"/>
    </source>
</evidence>
<feature type="compositionally biased region" description="Basic residues" evidence="1">
    <location>
        <begin position="20"/>
        <end position="31"/>
    </location>
</feature>
<accession>A0A1J1IPM3</accession>
<name>A0A1J1IPM3_9DIPT</name>
<feature type="compositionally biased region" description="Basic and acidic residues" evidence="1">
    <location>
        <begin position="1"/>
        <end position="19"/>
    </location>
</feature>
<dbReference type="AlphaFoldDB" id="A0A1J1IPM3"/>
<evidence type="ECO:0000256" key="1">
    <source>
        <dbReference type="SAM" id="MobiDB-lite"/>
    </source>
</evidence>
<feature type="region of interest" description="Disordered" evidence="1">
    <location>
        <begin position="1"/>
        <end position="31"/>
    </location>
</feature>
<proteinExistence type="predicted"/>
<keyword evidence="3" id="KW-1185">Reference proteome</keyword>
<reference evidence="2 3" key="1">
    <citation type="submission" date="2015-04" db="EMBL/GenBank/DDBJ databases">
        <authorList>
            <person name="Syromyatnikov M.Y."/>
            <person name="Popov V.N."/>
        </authorList>
    </citation>
    <scope>NUCLEOTIDE SEQUENCE [LARGE SCALE GENOMIC DNA]</scope>
</reference>
<gene>
    <name evidence="2" type="ORF">CLUMA_CG013712</name>
</gene>